<protein>
    <recommendedName>
        <fullName evidence="3">Reverse transcriptase domain-containing protein</fullName>
    </recommendedName>
</protein>
<evidence type="ECO:0000313" key="2">
    <source>
        <dbReference type="Proteomes" id="UP001472677"/>
    </source>
</evidence>
<gene>
    <name evidence="1" type="ORF">V6N12_069016</name>
</gene>
<evidence type="ECO:0000313" key="1">
    <source>
        <dbReference type="EMBL" id="KAK8578670.1"/>
    </source>
</evidence>
<comment type="caution">
    <text evidence="1">The sequence shown here is derived from an EMBL/GenBank/DDBJ whole genome shotgun (WGS) entry which is preliminary data.</text>
</comment>
<organism evidence="1 2">
    <name type="scientific">Hibiscus sabdariffa</name>
    <name type="common">roselle</name>
    <dbReference type="NCBI Taxonomy" id="183260"/>
    <lineage>
        <taxon>Eukaryota</taxon>
        <taxon>Viridiplantae</taxon>
        <taxon>Streptophyta</taxon>
        <taxon>Embryophyta</taxon>
        <taxon>Tracheophyta</taxon>
        <taxon>Spermatophyta</taxon>
        <taxon>Magnoliopsida</taxon>
        <taxon>eudicotyledons</taxon>
        <taxon>Gunneridae</taxon>
        <taxon>Pentapetalae</taxon>
        <taxon>rosids</taxon>
        <taxon>malvids</taxon>
        <taxon>Malvales</taxon>
        <taxon>Malvaceae</taxon>
        <taxon>Malvoideae</taxon>
        <taxon>Hibiscus</taxon>
    </lineage>
</organism>
<accession>A0ABR2FCR9</accession>
<sequence length="431" mass="46557">MHHYPSRACANGRHKWVCSTPLLLINNANGIGIYGCKHLRAHWRNARTKVLNAPEVVGENVHRIHVPEKHFVAQAFVEEAFEQNPRYGNSSFSSIFRKPQWCGGVVDEEKLAVLETYVIGWVKEVISIRVLAQEMAVEAELVWVLEVENREVEAESELGDKSQGTSMASLGSHSSGEQVRAVSPCWHVNQLWGLDCSGRDRAKSTGATAGVLRLTGDCAEFVGATAAVRGGVRSTGAILDVIVGARSEECVVVVQALESVVAWDSPLGHIVGAEGVMDTVSSLPLGDICVTSPPTAVIGDTEAVLGSIIKKGRGHPTKGRSLVEVGGYVVTTSLTDSDISVVRGVEIVPNSLSHLQFADDTILFFDASVEVAWSVQRVLYCFQACLRLQLNFRKSSLMAIGMDADLANEVVGWLNCEHGSLPFMYLGLPLG</sequence>
<name>A0ABR2FCR9_9ROSI</name>
<proteinExistence type="predicted"/>
<reference evidence="1 2" key="1">
    <citation type="journal article" date="2024" name="G3 (Bethesda)">
        <title>Genome assembly of Hibiscus sabdariffa L. provides insights into metabolisms of medicinal natural products.</title>
        <authorList>
            <person name="Kim T."/>
        </authorList>
    </citation>
    <scope>NUCLEOTIDE SEQUENCE [LARGE SCALE GENOMIC DNA]</scope>
    <source>
        <strain evidence="1">TK-2024</strain>
        <tissue evidence="1">Old leaves</tissue>
    </source>
</reference>
<dbReference type="EMBL" id="JBBPBM010000006">
    <property type="protein sequence ID" value="KAK8578670.1"/>
    <property type="molecule type" value="Genomic_DNA"/>
</dbReference>
<evidence type="ECO:0008006" key="3">
    <source>
        <dbReference type="Google" id="ProtNLM"/>
    </source>
</evidence>
<keyword evidence="2" id="KW-1185">Reference proteome</keyword>
<dbReference type="Proteomes" id="UP001472677">
    <property type="component" value="Unassembled WGS sequence"/>
</dbReference>